<feature type="compositionally biased region" description="Basic and acidic residues" evidence="18">
    <location>
        <begin position="596"/>
        <end position="614"/>
    </location>
</feature>
<evidence type="ECO:0000256" key="1">
    <source>
        <dbReference type="ARBA" id="ARBA00004434"/>
    </source>
</evidence>
<name>L8X6U7_THACA</name>
<feature type="compositionally biased region" description="Low complexity" evidence="18">
    <location>
        <begin position="260"/>
        <end position="283"/>
    </location>
</feature>
<evidence type="ECO:0000256" key="2">
    <source>
        <dbReference type="ARBA" id="ARBA00004443"/>
    </source>
</evidence>
<feature type="domain" description="Letm1 RBD" evidence="19">
    <location>
        <begin position="360"/>
        <end position="597"/>
    </location>
</feature>
<dbReference type="GO" id="GO:0005743">
    <property type="term" value="C:mitochondrial inner membrane"/>
    <property type="evidence" value="ECO:0007669"/>
    <property type="project" value="UniProtKB-SubCell"/>
</dbReference>
<evidence type="ECO:0000256" key="7">
    <source>
        <dbReference type="ARBA" id="ARBA00022449"/>
    </source>
</evidence>
<gene>
    <name evidence="20" type="ORF">AG1IA_00044</name>
</gene>
<evidence type="ECO:0000256" key="6">
    <source>
        <dbReference type="ARBA" id="ARBA00022448"/>
    </source>
</evidence>
<evidence type="ECO:0000256" key="8">
    <source>
        <dbReference type="ARBA" id="ARBA00022660"/>
    </source>
</evidence>
<dbReference type="GO" id="GO:0015297">
    <property type="term" value="F:antiporter activity"/>
    <property type="evidence" value="ECO:0007669"/>
    <property type="project" value="UniProtKB-KW"/>
</dbReference>
<dbReference type="InterPro" id="IPR044202">
    <property type="entry name" value="LETM1/MDM38-like"/>
</dbReference>
<comment type="caution">
    <text evidence="20">The sequence shown here is derived from an EMBL/GenBank/DDBJ whole genome shotgun (WGS) entry which is preliminary data.</text>
</comment>
<evidence type="ECO:0000256" key="12">
    <source>
        <dbReference type="ARBA" id="ARBA00022989"/>
    </source>
</evidence>
<keyword evidence="7" id="KW-0050">Antiport</keyword>
<dbReference type="Pfam" id="PF02271">
    <property type="entry name" value="UCR_14kD"/>
    <property type="match status" value="1"/>
</dbReference>
<dbReference type="SUPFAM" id="SSF47473">
    <property type="entry name" value="EF-hand"/>
    <property type="match status" value="1"/>
</dbReference>
<evidence type="ECO:0000256" key="10">
    <source>
        <dbReference type="ARBA" id="ARBA00022792"/>
    </source>
</evidence>
<proteinExistence type="inferred from homology"/>
<evidence type="ECO:0000256" key="18">
    <source>
        <dbReference type="SAM" id="MobiDB-lite"/>
    </source>
</evidence>
<keyword evidence="11" id="KW-0249">Electron transport</keyword>
<dbReference type="PROSITE" id="PS51758">
    <property type="entry name" value="LETM1_RBD"/>
    <property type="match status" value="1"/>
</dbReference>
<comment type="subcellular location">
    <subcellularLocation>
        <location evidence="2">Mitochondrion inner membrane</location>
        <topology evidence="2">Peripheral membrane protein</topology>
        <orientation evidence="2">Matrix side</orientation>
    </subcellularLocation>
    <subcellularLocation>
        <location evidence="1">Mitochondrion inner membrane</location>
        <topology evidence="1">Single-pass membrane protein</topology>
    </subcellularLocation>
</comment>
<evidence type="ECO:0000259" key="19">
    <source>
        <dbReference type="PROSITE" id="PS51758"/>
    </source>
</evidence>
<dbReference type="Gene3D" id="1.10.1090.10">
    <property type="entry name" value="Cytochrome b-c1 complex subunit 7"/>
    <property type="match status" value="1"/>
</dbReference>
<dbReference type="SUPFAM" id="SSF81524">
    <property type="entry name" value="14 kDa protein of cytochrome bc1 complex (Ubiquinol-cytochrome c reductase)"/>
    <property type="match status" value="1"/>
</dbReference>
<dbReference type="Gene3D" id="1.10.238.10">
    <property type="entry name" value="EF-hand"/>
    <property type="match status" value="1"/>
</dbReference>
<feature type="compositionally biased region" description="Acidic residues" evidence="18">
    <location>
        <begin position="586"/>
        <end position="595"/>
    </location>
</feature>
<reference evidence="20 21" key="1">
    <citation type="journal article" date="2013" name="Nat. Commun.">
        <title>The evolution and pathogenic mechanisms of the rice sheath blight pathogen.</title>
        <authorList>
            <person name="Zheng A."/>
            <person name="Lin R."/>
            <person name="Xu L."/>
            <person name="Qin P."/>
            <person name="Tang C."/>
            <person name="Ai P."/>
            <person name="Zhang D."/>
            <person name="Liu Y."/>
            <person name="Sun Z."/>
            <person name="Feng H."/>
            <person name="Wang Y."/>
            <person name="Chen Y."/>
            <person name="Liang X."/>
            <person name="Fu R."/>
            <person name="Li Q."/>
            <person name="Zhang J."/>
            <person name="Yu X."/>
            <person name="Xie Z."/>
            <person name="Ding L."/>
            <person name="Guan P."/>
            <person name="Tang J."/>
            <person name="Liang Y."/>
            <person name="Wang S."/>
            <person name="Deng Q."/>
            <person name="Li S."/>
            <person name="Zhu J."/>
            <person name="Wang L."/>
            <person name="Liu H."/>
            <person name="Li P."/>
        </authorList>
    </citation>
    <scope>NUCLEOTIDE SEQUENCE [LARGE SCALE GENOMIC DNA]</scope>
    <source>
        <strain evidence="21">AG-1 IA</strain>
    </source>
</reference>
<evidence type="ECO:0000256" key="4">
    <source>
        <dbReference type="ARBA" id="ARBA00009584"/>
    </source>
</evidence>
<keyword evidence="13 17" id="KW-0496">Mitochondrion</keyword>
<dbReference type="AlphaFoldDB" id="L8X6U7"/>
<dbReference type="GO" id="GO:0030003">
    <property type="term" value="P:intracellular monoatomic cation homeostasis"/>
    <property type="evidence" value="ECO:0007669"/>
    <property type="project" value="TreeGrafter"/>
</dbReference>
<evidence type="ECO:0000256" key="17">
    <source>
        <dbReference type="PROSITE-ProRule" id="PRU01094"/>
    </source>
</evidence>
<evidence type="ECO:0000256" key="14">
    <source>
        <dbReference type="ARBA" id="ARBA00023136"/>
    </source>
</evidence>
<comment type="similarity">
    <text evidence="3">Belongs to the UQCRB/QCR7 family.</text>
</comment>
<evidence type="ECO:0000256" key="11">
    <source>
        <dbReference type="ARBA" id="ARBA00022982"/>
    </source>
</evidence>
<evidence type="ECO:0000313" key="21">
    <source>
        <dbReference type="Proteomes" id="UP000011668"/>
    </source>
</evidence>
<keyword evidence="12" id="KW-1133">Transmembrane helix</keyword>
<feature type="compositionally biased region" description="Basic and acidic residues" evidence="18">
    <location>
        <begin position="288"/>
        <end position="299"/>
    </location>
</feature>
<feature type="region of interest" description="Disordered" evidence="18">
    <location>
        <begin position="586"/>
        <end position="636"/>
    </location>
</feature>
<keyword evidence="10" id="KW-0999">Mitochondrion inner membrane</keyword>
<keyword evidence="6" id="KW-0813">Transport</keyword>
<protein>
    <recommendedName>
        <fullName evidence="5">Mitochondrial proton/calcium exchanger protein</fullName>
    </recommendedName>
    <alternativeName>
        <fullName evidence="16">Complex III subunit 7</fullName>
    </alternativeName>
    <alternativeName>
        <fullName evidence="15">Leucine zipper-EF-hand-containing transmembrane protein 1</fullName>
    </alternativeName>
</protein>
<dbReference type="InterPro" id="IPR011992">
    <property type="entry name" value="EF-hand-dom_pair"/>
</dbReference>
<dbReference type="Proteomes" id="UP000011668">
    <property type="component" value="Unassembled WGS sequence"/>
</dbReference>
<dbReference type="OrthoDB" id="275278at2759"/>
<dbReference type="EMBL" id="AFRT01000014">
    <property type="protein sequence ID" value="ELU45930.1"/>
    <property type="molecule type" value="Genomic_DNA"/>
</dbReference>
<keyword evidence="21" id="KW-1185">Reference proteome</keyword>
<keyword evidence="8" id="KW-0679">Respiratory chain</keyword>
<dbReference type="STRING" id="983506.L8X6U7"/>
<dbReference type="HOGENOM" id="CLU_008958_4_0_1"/>
<dbReference type="GO" id="GO:0006122">
    <property type="term" value="P:mitochondrial electron transport, ubiquinol to cytochrome c"/>
    <property type="evidence" value="ECO:0007669"/>
    <property type="project" value="InterPro"/>
</dbReference>
<dbReference type="InterPro" id="IPR033122">
    <property type="entry name" value="LETM1-like_RBD"/>
</dbReference>
<dbReference type="PANTHER" id="PTHR14009">
    <property type="entry name" value="LEUCINE ZIPPER-EF-HAND CONTAINING TRANSMEMBRANE PROTEIN"/>
    <property type="match status" value="1"/>
</dbReference>
<dbReference type="OMA" id="KCEKEQC"/>
<keyword evidence="9" id="KW-0812">Transmembrane</keyword>
<evidence type="ECO:0000256" key="15">
    <source>
        <dbReference type="ARBA" id="ARBA00031360"/>
    </source>
</evidence>
<dbReference type="GO" id="GO:0045275">
    <property type="term" value="C:respiratory chain complex III"/>
    <property type="evidence" value="ECO:0007669"/>
    <property type="project" value="InterPro"/>
</dbReference>
<keyword evidence="14" id="KW-0472">Membrane</keyword>
<dbReference type="InterPro" id="IPR003197">
    <property type="entry name" value="QCR7"/>
</dbReference>
<evidence type="ECO:0000313" key="20">
    <source>
        <dbReference type="EMBL" id="ELU45930.1"/>
    </source>
</evidence>
<evidence type="ECO:0000256" key="9">
    <source>
        <dbReference type="ARBA" id="ARBA00022692"/>
    </source>
</evidence>
<dbReference type="PANTHER" id="PTHR14009:SF1">
    <property type="entry name" value="MITOCHONDRIAL PROTON_CALCIUM EXCHANGER PROTEIN"/>
    <property type="match status" value="1"/>
</dbReference>
<organism evidence="20 21">
    <name type="scientific">Thanatephorus cucumeris (strain AG1-IA)</name>
    <name type="common">Rice sheath blight fungus</name>
    <name type="synonym">Rhizoctonia solani</name>
    <dbReference type="NCBI Taxonomy" id="983506"/>
    <lineage>
        <taxon>Eukaryota</taxon>
        <taxon>Fungi</taxon>
        <taxon>Dikarya</taxon>
        <taxon>Basidiomycota</taxon>
        <taxon>Agaricomycotina</taxon>
        <taxon>Agaricomycetes</taxon>
        <taxon>Cantharellales</taxon>
        <taxon>Ceratobasidiaceae</taxon>
        <taxon>Rhizoctonia</taxon>
        <taxon>Rhizoctonia solani AG-1</taxon>
    </lineage>
</organism>
<dbReference type="InterPro" id="IPR036544">
    <property type="entry name" value="QCR7_sf"/>
</dbReference>
<sequence length="817" mass="91453">MFGPLGFTLAPQVKASRGLYKFLAPIAQFYARNTGHRQVGLRYDDLLIEERGDVQKAISRLPEDEAYNRAYRQKVAVQQSLLHKNLPKEQWLKPENVRGLKTRYSLPPALRGASCKRGSGAGRMGHDYCNQEFGPVFIHPGPDDDAFIEPRLGLICLDGLPLLAVNMSIWMPRKAGSLRPTIMSLASLSRPGYRFKLPSQQNLFLYESLNYSMSARRLASTSAENRGDTKPNTELPIPGKAGKSGEKSSTLFSPTPSKPTPNTTISSPAKSSDSASISTSDTKPIAPVDDKNAIKLKDETKPQGRLAKAWVWIKHEANHYWDGSKLLAAEVRVSSKLLRKVLNGARLTRRERRQQEKQRKLLKVRLEMAKFLQDTLRESPLKSGSSILSTDEFKNFFLKVRSTGESPSAEEVVKVAKLFDTDLTLDNLSRPQLVSICRYMGLNAFGTDNFLRYQIRSRLVDIRRDDEVILNEGVDSLSTKELQHACQSRGLRTIGVSPSRLREEMSEWIDLHLTNRVSGVLLILSRAFTWDRDGDVAVLKGLESVMSSLPDTLVNSAVEAELEVDSEKASYKQKLEVLQQQEELIDDEAEQEAKEEDARRQRRAAEERAKREEEALVAQSLLPESELQTPAEEDDARMTTEQLTELGEALSILSAKSSVIKERDELRALMEENQRAEEENAVQNAEGEPTPAPSNPLVKKIRAMLTKIDQQLEAYDAKVGSSLQMITCDSQGKIPVHDLERALRVIKHAPGEDEIEGLVRKLDVDHDGYVVLEHVLGLVREEGLGIVLDDEAKNIVGQGREIIDSNLKPKKEDIVQE</sequence>
<evidence type="ECO:0000256" key="5">
    <source>
        <dbReference type="ARBA" id="ARBA00020557"/>
    </source>
</evidence>
<dbReference type="GO" id="GO:0043022">
    <property type="term" value="F:ribosome binding"/>
    <property type="evidence" value="ECO:0007669"/>
    <property type="project" value="InterPro"/>
</dbReference>
<dbReference type="Pfam" id="PF07766">
    <property type="entry name" value="LETM1_RBD"/>
    <property type="match status" value="1"/>
</dbReference>
<accession>L8X6U7</accession>
<comment type="similarity">
    <text evidence="4">Belongs to the LETM1 family.</text>
</comment>
<feature type="region of interest" description="Disordered" evidence="18">
    <location>
        <begin position="673"/>
        <end position="696"/>
    </location>
</feature>
<evidence type="ECO:0000256" key="13">
    <source>
        <dbReference type="ARBA" id="ARBA00023128"/>
    </source>
</evidence>
<evidence type="ECO:0000256" key="16">
    <source>
        <dbReference type="ARBA" id="ARBA00031684"/>
    </source>
</evidence>
<feature type="region of interest" description="Disordered" evidence="18">
    <location>
        <begin position="220"/>
        <end position="299"/>
    </location>
</feature>
<evidence type="ECO:0000256" key="3">
    <source>
        <dbReference type="ARBA" id="ARBA00008554"/>
    </source>
</evidence>